<dbReference type="InterPro" id="IPR036388">
    <property type="entry name" value="WH-like_DNA-bd_sf"/>
</dbReference>
<dbReference type="Gene3D" id="1.10.10.10">
    <property type="entry name" value="Winged helix-like DNA-binding domain superfamily/Winged helix DNA-binding domain"/>
    <property type="match status" value="1"/>
</dbReference>
<evidence type="ECO:0000313" key="5">
    <source>
        <dbReference type="EMBL" id="MFC0318272.1"/>
    </source>
</evidence>
<protein>
    <submittedName>
        <fullName evidence="5">Winged helix-turn-helix transcriptional regulator</fullName>
    </submittedName>
</protein>
<dbReference type="EMBL" id="JBHLWO010000001">
    <property type="protein sequence ID" value="MFC0318272.1"/>
    <property type="molecule type" value="Genomic_DNA"/>
</dbReference>
<dbReference type="Pfam" id="PF01638">
    <property type="entry name" value="HxlR"/>
    <property type="match status" value="1"/>
</dbReference>
<proteinExistence type="predicted"/>
<feature type="domain" description="HTH hxlR-type" evidence="4">
    <location>
        <begin position="18"/>
        <end position="118"/>
    </location>
</feature>
<evidence type="ECO:0000313" key="6">
    <source>
        <dbReference type="Proteomes" id="UP001589774"/>
    </source>
</evidence>
<organism evidence="5 6">
    <name type="scientific">Olivibacter oleidegradans</name>
    <dbReference type="NCBI Taxonomy" id="760123"/>
    <lineage>
        <taxon>Bacteria</taxon>
        <taxon>Pseudomonadati</taxon>
        <taxon>Bacteroidota</taxon>
        <taxon>Sphingobacteriia</taxon>
        <taxon>Sphingobacteriales</taxon>
        <taxon>Sphingobacteriaceae</taxon>
        <taxon>Olivibacter</taxon>
    </lineage>
</organism>
<evidence type="ECO:0000256" key="2">
    <source>
        <dbReference type="ARBA" id="ARBA00023125"/>
    </source>
</evidence>
<evidence type="ECO:0000256" key="1">
    <source>
        <dbReference type="ARBA" id="ARBA00023015"/>
    </source>
</evidence>
<dbReference type="SUPFAM" id="SSF46785">
    <property type="entry name" value="Winged helix' DNA-binding domain"/>
    <property type="match status" value="1"/>
</dbReference>
<gene>
    <name evidence="5" type="ORF">ACFFI0_08120</name>
</gene>
<keyword evidence="3" id="KW-0804">Transcription</keyword>
<dbReference type="PANTHER" id="PTHR33204:SF29">
    <property type="entry name" value="TRANSCRIPTIONAL REGULATOR"/>
    <property type="match status" value="1"/>
</dbReference>
<name>A0ABV6HHA1_9SPHI</name>
<accession>A0ABV6HHA1</accession>
<dbReference type="PANTHER" id="PTHR33204">
    <property type="entry name" value="TRANSCRIPTIONAL REGULATOR, MARR FAMILY"/>
    <property type="match status" value="1"/>
</dbReference>
<dbReference type="RefSeq" id="WP_165446983.1">
    <property type="nucleotide sequence ID" value="NZ_JBHLWO010000001.1"/>
</dbReference>
<sequence length="135" mass="15858">MTTDSVDGSIFYFDDAKLDFLEETMCVLNGKWKLRIIVALSKEVCTFKDIQDVVDGISAHCLAKELRHLQLHGLVQKKINMKLRPLRIEYYLTKYVETLQDVFQTLSDWGQMHRFKRSGDTDCYEDLGRRKQESF</sequence>
<dbReference type="InterPro" id="IPR002577">
    <property type="entry name" value="HTH_HxlR"/>
</dbReference>
<keyword evidence="6" id="KW-1185">Reference proteome</keyword>
<keyword evidence="1" id="KW-0805">Transcription regulation</keyword>
<evidence type="ECO:0000256" key="3">
    <source>
        <dbReference type="ARBA" id="ARBA00023163"/>
    </source>
</evidence>
<dbReference type="PROSITE" id="PS51118">
    <property type="entry name" value="HTH_HXLR"/>
    <property type="match status" value="1"/>
</dbReference>
<reference evidence="5 6" key="1">
    <citation type="submission" date="2024-09" db="EMBL/GenBank/DDBJ databases">
        <authorList>
            <person name="Sun Q."/>
            <person name="Mori K."/>
        </authorList>
    </citation>
    <scope>NUCLEOTIDE SEQUENCE [LARGE SCALE GENOMIC DNA]</scope>
    <source>
        <strain evidence="5 6">CCM 7765</strain>
    </source>
</reference>
<dbReference type="InterPro" id="IPR036390">
    <property type="entry name" value="WH_DNA-bd_sf"/>
</dbReference>
<comment type="caution">
    <text evidence="5">The sequence shown here is derived from an EMBL/GenBank/DDBJ whole genome shotgun (WGS) entry which is preliminary data.</text>
</comment>
<evidence type="ECO:0000259" key="4">
    <source>
        <dbReference type="PROSITE" id="PS51118"/>
    </source>
</evidence>
<keyword evidence="2" id="KW-0238">DNA-binding</keyword>
<dbReference type="Proteomes" id="UP001589774">
    <property type="component" value="Unassembled WGS sequence"/>
</dbReference>